<dbReference type="EMBL" id="HBKN01017252">
    <property type="protein sequence ID" value="CAE2296275.1"/>
    <property type="molecule type" value="Transcribed_RNA"/>
</dbReference>
<dbReference type="SUPFAM" id="SSF53335">
    <property type="entry name" value="S-adenosyl-L-methionine-dependent methyltransferases"/>
    <property type="match status" value="1"/>
</dbReference>
<evidence type="ECO:0000256" key="1">
    <source>
        <dbReference type="SAM" id="MobiDB-lite"/>
    </source>
</evidence>
<sequence>MQSEGEHVSRGVGIAGKRRSSEHGAIAGDEREQKVARSTSSRGVCWNWKEFEREAREVCDNVYLSEWIAVMQEIEELGWMLPGGYMDVPANRNKELVHVLGSYIDNVVGSRRRMYAWSVPCEEALRSIAQASPNGILELGAGTGYWASLLRSRGVPVVCYDRVPVSGAVRFGERQEGGQTIPDAHVHTCSHNSVEGHAKINSQHALRSSICLQDFDCHFTATAAPFYKVHEGGAAAVDEFPSRALMLCWPPKEQECSACEESGKDQDTESIFLALQALEKYKGDTLIYVGEWTGRTGSLKSLSPHGETAGPKFQAKVLREWDLVSRTALPSWPFVHDELSVWRRKRLHALSPCQAPSSHRPCGPTGPISSSSDLSCEYRRRVIEIHRRLWEEDLIQYAKKNSTDEFSDAEKRIIQGLQGARDTQAALQVMLKEFVGWCDQNCPVGDVWSSRREGEHSGED</sequence>
<feature type="region of interest" description="Disordered" evidence="1">
    <location>
        <begin position="1"/>
        <end position="34"/>
    </location>
</feature>
<accession>A0A7S4NLN8</accession>
<dbReference type="InterPro" id="IPR029063">
    <property type="entry name" value="SAM-dependent_MTases_sf"/>
</dbReference>
<reference evidence="2" key="1">
    <citation type="submission" date="2021-01" db="EMBL/GenBank/DDBJ databases">
        <authorList>
            <person name="Corre E."/>
            <person name="Pelletier E."/>
            <person name="Niang G."/>
            <person name="Scheremetjew M."/>
            <person name="Finn R."/>
            <person name="Kale V."/>
            <person name="Holt S."/>
            <person name="Cochrane G."/>
            <person name="Meng A."/>
            <person name="Brown T."/>
            <person name="Cohen L."/>
        </authorList>
    </citation>
    <scope>NUCLEOTIDE SEQUENCE</scope>
    <source>
        <strain evidence="2">CCMP 2712</strain>
    </source>
</reference>
<evidence type="ECO:0000313" key="2">
    <source>
        <dbReference type="EMBL" id="CAE2296275.1"/>
    </source>
</evidence>
<dbReference type="PANTHER" id="PTHR39290">
    <property type="entry name" value="C3H1-TYPE DOMAIN-CONTAINING PROTEIN-RELATED"/>
    <property type="match status" value="1"/>
</dbReference>
<organism evidence="2">
    <name type="scientific">Guillardia theta</name>
    <name type="common">Cryptophyte</name>
    <name type="synonym">Cryptomonas phi</name>
    <dbReference type="NCBI Taxonomy" id="55529"/>
    <lineage>
        <taxon>Eukaryota</taxon>
        <taxon>Cryptophyceae</taxon>
        <taxon>Pyrenomonadales</taxon>
        <taxon>Geminigeraceae</taxon>
        <taxon>Guillardia</taxon>
    </lineage>
</organism>
<dbReference type="PANTHER" id="PTHR39290:SF6">
    <property type="entry name" value="S-ADENOSYL-L-METHIONINE-DEPENDENT METHYLTRANSFERASES SUPERFAMILY PROTEIN"/>
    <property type="match status" value="1"/>
</dbReference>
<proteinExistence type="predicted"/>
<dbReference type="AlphaFoldDB" id="A0A7S4NLN8"/>
<protein>
    <submittedName>
        <fullName evidence="2">Uncharacterized protein</fullName>
    </submittedName>
</protein>
<gene>
    <name evidence="2" type="ORF">GTHE00462_LOCUS13604</name>
</gene>
<name>A0A7S4NLN8_GUITH</name>